<evidence type="ECO:0000256" key="5">
    <source>
        <dbReference type="ARBA" id="ARBA00012807"/>
    </source>
</evidence>
<dbReference type="EC" id="2.1.1.228" evidence="5 15"/>
<evidence type="ECO:0000256" key="13">
    <source>
        <dbReference type="ARBA" id="ARBA00033392"/>
    </source>
</evidence>
<dbReference type="SUPFAM" id="SSF75217">
    <property type="entry name" value="alpha/beta knot"/>
    <property type="match status" value="1"/>
</dbReference>
<feature type="region of interest" description="Disordered" evidence="18">
    <location>
        <begin position="216"/>
        <end position="242"/>
    </location>
</feature>
<dbReference type="Gene3D" id="3.40.1280.10">
    <property type="match status" value="1"/>
</dbReference>
<feature type="binding site" evidence="15 16">
    <location>
        <position position="116"/>
    </location>
    <ligand>
        <name>S-adenosyl-L-methionine</name>
        <dbReference type="ChEBI" id="CHEBI:59789"/>
    </ligand>
</feature>
<dbReference type="InterPro" id="IPR029028">
    <property type="entry name" value="Alpha/beta_knot_MTases"/>
</dbReference>
<evidence type="ECO:0000256" key="14">
    <source>
        <dbReference type="ARBA" id="ARBA00047783"/>
    </source>
</evidence>
<evidence type="ECO:0000256" key="8">
    <source>
        <dbReference type="ARBA" id="ARBA00022603"/>
    </source>
</evidence>
<gene>
    <name evidence="15" type="primary">trmD</name>
    <name evidence="20" type="ordered locus">Cwoe_3679</name>
</gene>
<dbReference type="OrthoDB" id="9807416at2"/>
<reference evidence="20 21" key="1">
    <citation type="journal article" date="2010" name="Stand. Genomic Sci.">
        <title>Complete genome sequence of Conexibacter woesei type strain (ID131577).</title>
        <authorList>
            <person name="Pukall R."/>
            <person name="Lapidus A."/>
            <person name="Glavina Del Rio T."/>
            <person name="Copeland A."/>
            <person name="Tice H."/>
            <person name="Cheng J.-F."/>
            <person name="Lucas S."/>
            <person name="Chen F."/>
            <person name="Nolan M."/>
            <person name="Bruce D."/>
            <person name="Goodwin L."/>
            <person name="Pitluck S."/>
            <person name="Mavromatis K."/>
            <person name="Ivanova N."/>
            <person name="Ovchinnikova G."/>
            <person name="Pati A."/>
            <person name="Chen A."/>
            <person name="Palaniappan K."/>
            <person name="Land M."/>
            <person name="Hauser L."/>
            <person name="Chang Y.-J."/>
            <person name="Jeffries C.D."/>
            <person name="Chain P."/>
            <person name="Meincke L."/>
            <person name="Sims D."/>
            <person name="Brettin T."/>
            <person name="Detter J.C."/>
            <person name="Rohde M."/>
            <person name="Goeker M."/>
            <person name="Bristow J."/>
            <person name="Eisen J.A."/>
            <person name="Markowitz V."/>
            <person name="Kyrpides N.C."/>
            <person name="Klenk H.-P."/>
            <person name="Hugenholtz P."/>
        </authorList>
    </citation>
    <scope>NUCLEOTIDE SEQUENCE [LARGE SCALE GENOMIC DNA]</scope>
    <source>
        <strain evidence="21">DSM 14684 / CIP 108061 / JCM 11494 / NBRC 100937 / ID131577</strain>
    </source>
</reference>
<keyword evidence="11 15" id="KW-0819">tRNA processing</keyword>
<dbReference type="Gene3D" id="1.10.1270.20">
    <property type="entry name" value="tRNA(m1g37)methyltransferase, domain 2"/>
    <property type="match status" value="1"/>
</dbReference>
<dbReference type="HOGENOM" id="CLU_047363_0_1_11"/>
<name>D3F1D3_CONWI</name>
<comment type="catalytic activity">
    <reaction evidence="14 15 17">
        <text>guanosine(37) in tRNA + S-adenosyl-L-methionine = N(1)-methylguanosine(37) in tRNA + S-adenosyl-L-homocysteine + H(+)</text>
        <dbReference type="Rhea" id="RHEA:36899"/>
        <dbReference type="Rhea" id="RHEA-COMP:10145"/>
        <dbReference type="Rhea" id="RHEA-COMP:10147"/>
        <dbReference type="ChEBI" id="CHEBI:15378"/>
        <dbReference type="ChEBI" id="CHEBI:57856"/>
        <dbReference type="ChEBI" id="CHEBI:59789"/>
        <dbReference type="ChEBI" id="CHEBI:73542"/>
        <dbReference type="ChEBI" id="CHEBI:74269"/>
        <dbReference type="EC" id="2.1.1.228"/>
    </reaction>
</comment>
<dbReference type="STRING" id="469383.Cwoe_3679"/>
<keyword evidence="8 15" id="KW-0489">Methyltransferase</keyword>
<dbReference type="PANTHER" id="PTHR46417">
    <property type="entry name" value="TRNA (GUANINE-N(1)-)-METHYLTRANSFERASE"/>
    <property type="match status" value="1"/>
</dbReference>
<comment type="similarity">
    <text evidence="3 15 17">Belongs to the RNA methyltransferase TrmD family.</text>
</comment>
<accession>D3F1D3</accession>
<evidence type="ECO:0000313" key="21">
    <source>
        <dbReference type="Proteomes" id="UP000008229"/>
    </source>
</evidence>
<dbReference type="Proteomes" id="UP000008229">
    <property type="component" value="Chromosome"/>
</dbReference>
<protein>
    <recommendedName>
        <fullName evidence="6 15">tRNA (guanine-N(1)-)-methyltransferase</fullName>
        <ecNumber evidence="5 15">2.1.1.228</ecNumber>
    </recommendedName>
    <alternativeName>
        <fullName evidence="12 15">M1G-methyltransferase</fullName>
    </alternativeName>
    <alternativeName>
        <fullName evidence="13 15">tRNA [GM37] methyltransferase</fullName>
    </alternativeName>
</protein>
<dbReference type="eggNOG" id="COG0336">
    <property type="taxonomic scope" value="Bacteria"/>
</dbReference>
<sequence>MQLDVFTLFPQWFDWFRTQRHVENALRLGHELACVNYRDTTPLSGGQVDDTPFGGGAGMVLRVDVVEAALRARYDCDPVDLRERRRVVVLTPGGRQLDDPFVDELAAEPAVTLLCGRYEGFDERIVEHFATDTVSIGRYVLAGGELAAMVVADAVLRKLPGALGHVDSAHEESFSAALDGAPEYPHYTRPAEYRGWNVPEILLSGHHQRVHDWRMAQSRQRALDAEASAPASRSHEPADDRD</sequence>
<organism evidence="20 21">
    <name type="scientific">Conexibacter woesei (strain DSM 14684 / CCUG 47730 / CIP 108061 / JCM 11494 / NBRC 100937 / ID131577)</name>
    <dbReference type="NCBI Taxonomy" id="469383"/>
    <lineage>
        <taxon>Bacteria</taxon>
        <taxon>Bacillati</taxon>
        <taxon>Actinomycetota</taxon>
        <taxon>Thermoleophilia</taxon>
        <taxon>Solirubrobacterales</taxon>
        <taxon>Conexibacteraceae</taxon>
        <taxon>Conexibacter</taxon>
    </lineage>
</organism>
<evidence type="ECO:0000256" key="11">
    <source>
        <dbReference type="ARBA" id="ARBA00022694"/>
    </source>
</evidence>
<dbReference type="InterPro" id="IPR023148">
    <property type="entry name" value="tRNA_m1G_MeTrfase_C_sf"/>
</dbReference>
<evidence type="ECO:0000256" key="10">
    <source>
        <dbReference type="ARBA" id="ARBA00022691"/>
    </source>
</evidence>
<dbReference type="GO" id="GO:0005829">
    <property type="term" value="C:cytosol"/>
    <property type="evidence" value="ECO:0007669"/>
    <property type="project" value="TreeGrafter"/>
</dbReference>
<dbReference type="AlphaFoldDB" id="D3F1D3"/>
<evidence type="ECO:0000256" key="6">
    <source>
        <dbReference type="ARBA" id="ARBA00014679"/>
    </source>
</evidence>
<evidence type="ECO:0000256" key="15">
    <source>
        <dbReference type="HAMAP-Rule" id="MF_00605"/>
    </source>
</evidence>
<comment type="subunit">
    <text evidence="4 15 17">Homodimer.</text>
</comment>
<comment type="caution">
    <text evidence="15">Lacks conserved residue(s) required for the propagation of feature annotation.</text>
</comment>
<dbReference type="GO" id="GO:0052906">
    <property type="term" value="F:tRNA (guanine(37)-N1)-methyltransferase activity"/>
    <property type="evidence" value="ECO:0007669"/>
    <property type="project" value="UniProtKB-UniRule"/>
</dbReference>
<keyword evidence="21" id="KW-1185">Reference proteome</keyword>
<keyword evidence="9 15" id="KW-0808">Transferase</keyword>
<dbReference type="RefSeq" id="WP_012935147.1">
    <property type="nucleotide sequence ID" value="NC_013739.1"/>
</dbReference>
<evidence type="ECO:0000313" key="20">
    <source>
        <dbReference type="EMBL" id="ADB52096.1"/>
    </source>
</evidence>
<dbReference type="InterPro" id="IPR016009">
    <property type="entry name" value="tRNA_MeTrfase_TRMD/TRM10"/>
</dbReference>
<dbReference type="KEGG" id="cwo:Cwoe_3679"/>
<evidence type="ECO:0000256" key="17">
    <source>
        <dbReference type="RuleBase" id="RU003464"/>
    </source>
</evidence>
<evidence type="ECO:0000256" key="1">
    <source>
        <dbReference type="ARBA" id="ARBA00002634"/>
    </source>
</evidence>
<dbReference type="Pfam" id="PF01746">
    <property type="entry name" value="tRNA_m1G_MT"/>
    <property type="match status" value="1"/>
</dbReference>
<feature type="domain" description="tRNA methyltransferase TRMD/TRM10-type" evidence="19">
    <location>
        <begin position="1"/>
        <end position="222"/>
    </location>
</feature>
<keyword evidence="10 15" id="KW-0949">S-adenosyl-L-methionine</keyword>
<dbReference type="PIRSF" id="PIRSF000386">
    <property type="entry name" value="tRNA_mtase"/>
    <property type="match status" value="1"/>
</dbReference>
<dbReference type="InterPro" id="IPR002649">
    <property type="entry name" value="tRNA_m1G_MeTrfase_TrmD"/>
</dbReference>
<evidence type="ECO:0000256" key="9">
    <source>
        <dbReference type="ARBA" id="ARBA00022679"/>
    </source>
</evidence>
<evidence type="ECO:0000256" key="2">
    <source>
        <dbReference type="ARBA" id="ARBA00004496"/>
    </source>
</evidence>
<proteinExistence type="inferred from homology"/>
<dbReference type="HAMAP" id="MF_00605">
    <property type="entry name" value="TrmD"/>
    <property type="match status" value="1"/>
</dbReference>
<comment type="subcellular location">
    <subcellularLocation>
        <location evidence="2 15 17">Cytoplasm</location>
    </subcellularLocation>
</comment>
<dbReference type="NCBIfam" id="TIGR00088">
    <property type="entry name" value="trmD"/>
    <property type="match status" value="1"/>
</dbReference>
<evidence type="ECO:0000259" key="19">
    <source>
        <dbReference type="Pfam" id="PF01746"/>
    </source>
</evidence>
<dbReference type="GO" id="GO:0002939">
    <property type="term" value="P:tRNA N1-guanine methylation"/>
    <property type="evidence" value="ECO:0007669"/>
    <property type="project" value="TreeGrafter"/>
</dbReference>
<dbReference type="InterPro" id="IPR029026">
    <property type="entry name" value="tRNA_m1G_MTases_N"/>
</dbReference>
<evidence type="ECO:0000256" key="18">
    <source>
        <dbReference type="SAM" id="MobiDB-lite"/>
    </source>
</evidence>
<feature type="compositionally biased region" description="Basic and acidic residues" evidence="18">
    <location>
        <begin position="233"/>
        <end position="242"/>
    </location>
</feature>
<evidence type="ECO:0000256" key="16">
    <source>
        <dbReference type="PIRSR" id="PIRSR000386-1"/>
    </source>
</evidence>
<evidence type="ECO:0000256" key="7">
    <source>
        <dbReference type="ARBA" id="ARBA00022490"/>
    </source>
</evidence>
<reference evidence="21" key="2">
    <citation type="submission" date="2010-01" db="EMBL/GenBank/DDBJ databases">
        <title>The complete genome of Conexibacter woesei DSM 14684.</title>
        <authorList>
            <consortium name="US DOE Joint Genome Institute (JGI-PGF)"/>
            <person name="Lucas S."/>
            <person name="Copeland A."/>
            <person name="Lapidus A."/>
            <person name="Glavina del Rio T."/>
            <person name="Dalin E."/>
            <person name="Tice H."/>
            <person name="Bruce D."/>
            <person name="Goodwin L."/>
            <person name="Pitluck S."/>
            <person name="Kyrpides N."/>
            <person name="Mavromatis K."/>
            <person name="Ivanova N."/>
            <person name="Mikhailova N."/>
            <person name="Chertkov O."/>
            <person name="Brettin T."/>
            <person name="Detter J.C."/>
            <person name="Han C."/>
            <person name="Larimer F."/>
            <person name="Land M."/>
            <person name="Hauser L."/>
            <person name="Markowitz V."/>
            <person name="Cheng J.-F."/>
            <person name="Hugenholtz P."/>
            <person name="Woyke T."/>
            <person name="Wu D."/>
            <person name="Pukall R."/>
            <person name="Steenblock K."/>
            <person name="Schneider S."/>
            <person name="Klenk H.-P."/>
            <person name="Eisen J.A."/>
        </authorList>
    </citation>
    <scope>NUCLEOTIDE SEQUENCE [LARGE SCALE GENOMIC DNA]</scope>
    <source>
        <strain evidence="21">DSM 14684 / CIP 108061 / JCM 11494 / NBRC 100937 / ID131577</strain>
    </source>
</reference>
<comment type="function">
    <text evidence="1 15 17">Specifically methylates guanosine-37 in various tRNAs.</text>
</comment>
<dbReference type="EMBL" id="CP001854">
    <property type="protein sequence ID" value="ADB52096.1"/>
    <property type="molecule type" value="Genomic_DNA"/>
</dbReference>
<evidence type="ECO:0000256" key="3">
    <source>
        <dbReference type="ARBA" id="ARBA00007630"/>
    </source>
</evidence>
<keyword evidence="7 15" id="KW-0963">Cytoplasm</keyword>
<evidence type="ECO:0000256" key="12">
    <source>
        <dbReference type="ARBA" id="ARBA00029736"/>
    </source>
</evidence>
<evidence type="ECO:0000256" key="4">
    <source>
        <dbReference type="ARBA" id="ARBA00011738"/>
    </source>
</evidence>
<dbReference type="NCBIfam" id="NF000648">
    <property type="entry name" value="PRK00026.1"/>
    <property type="match status" value="1"/>
</dbReference>
<dbReference type="PANTHER" id="PTHR46417:SF1">
    <property type="entry name" value="TRNA (GUANINE-N(1)-)-METHYLTRANSFERASE"/>
    <property type="match status" value="1"/>
</dbReference>